<evidence type="ECO:0000256" key="2">
    <source>
        <dbReference type="SAM" id="Phobius"/>
    </source>
</evidence>
<dbReference type="PANTHER" id="PTHR30576">
    <property type="entry name" value="COLANIC BIOSYNTHESIS UDP-GLUCOSE LIPID CARRIER TRANSFERASE"/>
    <property type="match status" value="1"/>
</dbReference>
<dbReference type="Pfam" id="PF02397">
    <property type="entry name" value="Bac_transf"/>
    <property type="match status" value="1"/>
</dbReference>
<proteinExistence type="inferred from homology"/>
<evidence type="ECO:0000259" key="3">
    <source>
        <dbReference type="Pfam" id="PF02397"/>
    </source>
</evidence>
<feature type="domain" description="Bacterial sugar transferase" evidence="3">
    <location>
        <begin position="21"/>
        <end position="210"/>
    </location>
</feature>
<dbReference type="PANTHER" id="PTHR30576:SF10">
    <property type="entry name" value="SLL5057 PROTEIN"/>
    <property type="match status" value="1"/>
</dbReference>
<name>A0A0R1W730_9LACO</name>
<comment type="similarity">
    <text evidence="1">Belongs to the bacterial sugar transferase family.</text>
</comment>
<protein>
    <submittedName>
        <fullName evidence="4">Glycosyltransferase</fullName>
    </submittedName>
</protein>
<reference evidence="4 5" key="1">
    <citation type="journal article" date="2015" name="Genome Announc.">
        <title>Expanding the biotechnology potential of lactobacilli through comparative genomics of 213 strains and associated genera.</title>
        <authorList>
            <person name="Sun Z."/>
            <person name="Harris H.M."/>
            <person name="McCann A."/>
            <person name="Guo C."/>
            <person name="Argimon S."/>
            <person name="Zhang W."/>
            <person name="Yang X."/>
            <person name="Jeffery I.B."/>
            <person name="Cooney J.C."/>
            <person name="Kagawa T.F."/>
            <person name="Liu W."/>
            <person name="Song Y."/>
            <person name="Salvetti E."/>
            <person name="Wrobel A."/>
            <person name="Rasinkangas P."/>
            <person name="Parkhill J."/>
            <person name="Rea M.C."/>
            <person name="O'Sullivan O."/>
            <person name="Ritari J."/>
            <person name="Douillard F.P."/>
            <person name="Paul Ross R."/>
            <person name="Yang R."/>
            <person name="Briner A.E."/>
            <person name="Felis G.E."/>
            <person name="de Vos W.M."/>
            <person name="Barrangou R."/>
            <person name="Klaenhammer T.R."/>
            <person name="Caufield P.W."/>
            <person name="Cui Y."/>
            <person name="Zhang H."/>
            <person name="O'Toole P.W."/>
        </authorList>
    </citation>
    <scope>NUCLEOTIDE SEQUENCE [LARGE SCALE GENOMIC DNA]</scope>
    <source>
        <strain evidence="4 5">DSM 5007</strain>
    </source>
</reference>
<keyword evidence="4" id="KW-0808">Transferase</keyword>
<keyword evidence="2" id="KW-0812">Transmembrane</keyword>
<accession>A0A0R1W730</accession>
<keyword evidence="5" id="KW-1185">Reference proteome</keyword>
<feature type="transmembrane region" description="Helical" evidence="2">
    <location>
        <begin position="26"/>
        <end position="47"/>
    </location>
</feature>
<keyword evidence="2" id="KW-0472">Membrane</keyword>
<gene>
    <name evidence="4" type="ORF">FD16_GL000753</name>
</gene>
<dbReference type="AlphaFoldDB" id="A0A0R1W730"/>
<dbReference type="eggNOG" id="COG2148">
    <property type="taxonomic scope" value="Bacteria"/>
</dbReference>
<dbReference type="EMBL" id="AZGF01000002">
    <property type="protein sequence ID" value="KRM13279.1"/>
    <property type="molecule type" value="Genomic_DNA"/>
</dbReference>
<keyword evidence="2" id="KW-1133">Transmembrane helix</keyword>
<sequence>MSVLNIDVAKLKKQYIYIFLKRLIDVIASIAGLIILSPLFLVVALCIKIDDPRGPIFYSQIRVGKSGRKFRMFKFRSMVTNADQLLKELEEKNEIDGAMFKLKSDPRITKVGRIIRKYSLDELPQLVNVVTGSMSLVGPRPPLVHEVEKYSDYDKQRLLVKPGCTGLWQVGGRNDVDFDEMVKLDLNYITHRSTFLDIKIMFETVWVMVKPNGAY</sequence>
<dbReference type="GO" id="GO:0016780">
    <property type="term" value="F:phosphotransferase activity, for other substituted phosphate groups"/>
    <property type="evidence" value="ECO:0007669"/>
    <property type="project" value="TreeGrafter"/>
</dbReference>
<evidence type="ECO:0000313" key="5">
    <source>
        <dbReference type="Proteomes" id="UP000051820"/>
    </source>
</evidence>
<dbReference type="RefSeq" id="WP_420835640.1">
    <property type="nucleotide sequence ID" value="NZ_AZGF01000002.1"/>
</dbReference>
<comment type="caution">
    <text evidence="4">The sequence shown here is derived from an EMBL/GenBank/DDBJ whole genome shotgun (WGS) entry which is preliminary data.</text>
</comment>
<dbReference type="STRING" id="1423807.FD16_GL000753"/>
<dbReference type="PATRIC" id="fig|1423807.3.peg.764"/>
<dbReference type="Proteomes" id="UP000051820">
    <property type="component" value="Unassembled WGS sequence"/>
</dbReference>
<evidence type="ECO:0000256" key="1">
    <source>
        <dbReference type="ARBA" id="ARBA00006464"/>
    </source>
</evidence>
<evidence type="ECO:0000313" key="4">
    <source>
        <dbReference type="EMBL" id="KRM13279.1"/>
    </source>
</evidence>
<organism evidence="4 5">
    <name type="scientific">Paucilactobacillus suebicus DSM 5007 = KCTC 3549</name>
    <dbReference type="NCBI Taxonomy" id="1423807"/>
    <lineage>
        <taxon>Bacteria</taxon>
        <taxon>Bacillati</taxon>
        <taxon>Bacillota</taxon>
        <taxon>Bacilli</taxon>
        <taxon>Lactobacillales</taxon>
        <taxon>Lactobacillaceae</taxon>
        <taxon>Paucilactobacillus</taxon>
    </lineage>
</organism>
<dbReference type="InterPro" id="IPR003362">
    <property type="entry name" value="Bact_transf"/>
</dbReference>